<feature type="chain" id="PRO_5039480035" evidence="1">
    <location>
        <begin position="27"/>
        <end position="109"/>
    </location>
</feature>
<comment type="caution">
    <text evidence="2">The sequence shown here is derived from an EMBL/GenBank/DDBJ whole genome shotgun (WGS) entry which is preliminary data.</text>
</comment>
<organism evidence="2 3">
    <name type="scientific">Corynebacterium phoceense</name>
    <dbReference type="NCBI Taxonomy" id="1686286"/>
    <lineage>
        <taxon>Bacteria</taxon>
        <taxon>Bacillati</taxon>
        <taxon>Actinomycetota</taxon>
        <taxon>Actinomycetes</taxon>
        <taxon>Mycobacteriales</taxon>
        <taxon>Corynebacteriaceae</taxon>
        <taxon>Corynebacterium</taxon>
    </lineage>
</organism>
<proteinExistence type="predicted"/>
<reference evidence="2 3" key="1">
    <citation type="submission" date="2019-06" db="EMBL/GenBank/DDBJ databases">
        <title>Draft genome of C. phoceense Strain 272.</title>
        <authorList>
            <person name="Pacheco L.G.C."/>
            <person name="Barberis C.M."/>
            <person name="Almuzara M.N."/>
            <person name="Traglia G.M."/>
            <person name="Santos C.S."/>
            <person name="Rocha D.J.P.G."/>
            <person name="Aguiar E.R.G.R."/>
            <person name="Vay C.A."/>
        </authorList>
    </citation>
    <scope>NUCLEOTIDE SEQUENCE [LARGE SCALE GENOMIC DNA]</scope>
    <source>
        <strain evidence="2 3">272</strain>
    </source>
</reference>
<dbReference type="EMBL" id="VHIR01000018">
    <property type="protein sequence ID" value="TQE42791.1"/>
    <property type="molecule type" value="Genomic_DNA"/>
</dbReference>
<keyword evidence="1" id="KW-0732">Signal</keyword>
<feature type="signal peptide" evidence="1">
    <location>
        <begin position="1"/>
        <end position="26"/>
    </location>
</feature>
<name>A0A540R4Y2_9CORY</name>
<protein>
    <submittedName>
        <fullName evidence="2">Uncharacterized protein</fullName>
    </submittedName>
</protein>
<dbReference type="AlphaFoldDB" id="A0A540R4Y2"/>
<evidence type="ECO:0000313" key="3">
    <source>
        <dbReference type="Proteomes" id="UP000318080"/>
    </source>
</evidence>
<evidence type="ECO:0000313" key="2">
    <source>
        <dbReference type="EMBL" id="TQE42791.1"/>
    </source>
</evidence>
<sequence>MRPCLLPPAVALVCALAGCHAAPTTAGLTGVLDEAGIPPVTVTAEELFGHEWDAFAVRGDEVTLWRDGIAEHVPMNDGMVTFGDRDIARSPMSTKLTFDNEGRWIFLDD</sequence>
<dbReference type="Proteomes" id="UP000318080">
    <property type="component" value="Unassembled WGS sequence"/>
</dbReference>
<keyword evidence="3" id="KW-1185">Reference proteome</keyword>
<evidence type="ECO:0000256" key="1">
    <source>
        <dbReference type="SAM" id="SignalP"/>
    </source>
</evidence>
<dbReference type="PROSITE" id="PS51257">
    <property type="entry name" value="PROKAR_LIPOPROTEIN"/>
    <property type="match status" value="1"/>
</dbReference>
<dbReference type="RefSeq" id="WP_066511051.1">
    <property type="nucleotide sequence ID" value="NZ_JADPQA010000001.1"/>
</dbReference>
<accession>A0A540R4Y2</accession>
<gene>
    <name evidence="2" type="ORF">EJK80_10905</name>
</gene>